<gene>
    <name evidence="2" type="ORF">BOLC3T17681H</name>
</gene>
<protein>
    <submittedName>
        <fullName evidence="2">Uncharacterized protein</fullName>
    </submittedName>
</protein>
<proteinExistence type="predicted"/>
<dbReference type="EMBL" id="LR031872">
    <property type="protein sequence ID" value="VDC94339.1"/>
    <property type="molecule type" value="Genomic_DNA"/>
</dbReference>
<name>A0A3P6AZZ1_BRAOL</name>
<keyword evidence="1" id="KW-0732">Signal</keyword>
<evidence type="ECO:0000256" key="1">
    <source>
        <dbReference type="SAM" id="SignalP"/>
    </source>
</evidence>
<reference evidence="2" key="1">
    <citation type="submission" date="2018-11" db="EMBL/GenBank/DDBJ databases">
        <authorList>
            <consortium name="Genoscope - CEA"/>
            <person name="William W."/>
        </authorList>
    </citation>
    <scope>NUCLEOTIDE SEQUENCE</scope>
</reference>
<dbReference type="AlphaFoldDB" id="A0A3P6AZZ1"/>
<sequence>MSLFQNILISFVFTIFFVTSNVHGANNVPDFGVEQKFTKCLWSL</sequence>
<feature type="signal peptide" evidence="1">
    <location>
        <begin position="1"/>
        <end position="24"/>
    </location>
</feature>
<feature type="chain" id="PRO_5018077111" evidence="1">
    <location>
        <begin position="25"/>
        <end position="44"/>
    </location>
</feature>
<organism evidence="2">
    <name type="scientific">Brassica oleracea</name>
    <name type="common">Wild cabbage</name>
    <dbReference type="NCBI Taxonomy" id="3712"/>
    <lineage>
        <taxon>Eukaryota</taxon>
        <taxon>Viridiplantae</taxon>
        <taxon>Streptophyta</taxon>
        <taxon>Embryophyta</taxon>
        <taxon>Tracheophyta</taxon>
        <taxon>Spermatophyta</taxon>
        <taxon>Magnoliopsida</taxon>
        <taxon>eudicotyledons</taxon>
        <taxon>Gunneridae</taxon>
        <taxon>Pentapetalae</taxon>
        <taxon>rosids</taxon>
        <taxon>malvids</taxon>
        <taxon>Brassicales</taxon>
        <taxon>Brassicaceae</taxon>
        <taxon>Brassiceae</taxon>
        <taxon>Brassica</taxon>
    </lineage>
</organism>
<accession>A0A3P6AZZ1</accession>
<evidence type="ECO:0000313" key="2">
    <source>
        <dbReference type="EMBL" id="VDC94339.1"/>
    </source>
</evidence>